<feature type="transmembrane region" description="Helical" evidence="1">
    <location>
        <begin position="12"/>
        <end position="35"/>
    </location>
</feature>
<gene>
    <name evidence="2" type="ORF">C8D99_1018</name>
</gene>
<evidence type="ECO:0000313" key="2">
    <source>
        <dbReference type="EMBL" id="TDY64863.1"/>
    </source>
</evidence>
<dbReference type="Proteomes" id="UP000295066">
    <property type="component" value="Unassembled WGS sequence"/>
</dbReference>
<dbReference type="EMBL" id="SORI01000001">
    <property type="protein sequence ID" value="TDY64863.1"/>
    <property type="molecule type" value="Genomic_DNA"/>
</dbReference>
<dbReference type="RefSeq" id="WP_133955083.1">
    <property type="nucleotide sequence ID" value="NZ_SORI01000001.1"/>
</dbReference>
<keyword evidence="1" id="KW-0812">Transmembrane</keyword>
<keyword evidence="3" id="KW-1185">Reference proteome</keyword>
<feature type="transmembrane region" description="Helical" evidence="1">
    <location>
        <begin position="104"/>
        <end position="128"/>
    </location>
</feature>
<keyword evidence="1" id="KW-1133">Transmembrane helix</keyword>
<organism evidence="2 3">
    <name type="scientific">Aminivibrio pyruvatiphilus</name>
    <dbReference type="NCBI Taxonomy" id="1005740"/>
    <lineage>
        <taxon>Bacteria</taxon>
        <taxon>Thermotogati</taxon>
        <taxon>Synergistota</taxon>
        <taxon>Synergistia</taxon>
        <taxon>Synergistales</taxon>
        <taxon>Aminobacteriaceae</taxon>
        <taxon>Aminivibrio</taxon>
    </lineage>
</organism>
<feature type="transmembrane region" description="Helical" evidence="1">
    <location>
        <begin position="278"/>
        <end position="302"/>
    </location>
</feature>
<feature type="transmembrane region" description="Helical" evidence="1">
    <location>
        <begin position="207"/>
        <end position="232"/>
    </location>
</feature>
<evidence type="ECO:0000313" key="3">
    <source>
        <dbReference type="Proteomes" id="UP000295066"/>
    </source>
</evidence>
<accession>A0A4R8MFX3</accession>
<feature type="transmembrane region" description="Helical" evidence="1">
    <location>
        <begin position="239"/>
        <end position="258"/>
    </location>
</feature>
<dbReference type="PANTHER" id="PTHR38139:SF1">
    <property type="entry name" value="NUCLEOSIDE TRANSPORTER_FEOB GTPASE GATE DOMAIN-CONTAINING PROTEIN"/>
    <property type="match status" value="1"/>
</dbReference>
<dbReference type="PANTHER" id="PTHR38139">
    <property type="entry name" value="GATE DOMAIN-CONTAINING PROTEIN"/>
    <property type="match status" value="1"/>
</dbReference>
<proteinExistence type="predicted"/>
<comment type="caution">
    <text evidence="2">The sequence shown here is derived from an EMBL/GenBank/DDBJ whole genome shotgun (WGS) entry which is preliminary data.</text>
</comment>
<evidence type="ECO:0000256" key="1">
    <source>
        <dbReference type="SAM" id="Phobius"/>
    </source>
</evidence>
<dbReference type="InterPro" id="IPR038880">
    <property type="entry name" value="MJ0871-like"/>
</dbReference>
<dbReference type="AlphaFoldDB" id="A0A4R8MFX3"/>
<dbReference type="OrthoDB" id="4168at2"/>
<reference evidence="2 3" key="1">
    <citation type="submission" date="2019-03" db="EMBL/GenBank/DDBJ databases">
        <title>Genomic Encyclopedia of Type Strains, Phase IV (KMG-IV): sequencing the most valuable type-strain genomes for metagenomic binning, comparative biology and taxonomic classification.</title>
        <authorList>
            <person name="Goeker M."/>
        </authorList>
    </citation>
    <scope>NUCLEOTIDE SEQUENCE [LARGE SCALE GENOMIC DNA]</scope>
    <source>
        <strain evidence="2 3">DSM 25964</strain>
    </source>
</reference>
<evidence type="ECO:0008006" key="4">
    <source>
        <dbReference type="Google" id="ProtNLM"/>
    </source>
</evidence>
<name>A0A4R8MFX3_9BACT</name>
<sequence>MEGADWSGLLKGMGLLALSVSGGLALGKAIIALSLPERLLGSLLPRLRRLRIPAQALFALGVSLGSSRAGSALVAEAYGQGILSEREALFGTLLQSFPGYLKRWLVSFPVAAALAGTAGAIYSVAVLARSFCRFLLFLFLLRGRGATENEETVRGTEGRRGREFSFLGTLARTLPAAWAFYALAYLATPALQEFIEARGASFPLLSAAGWTVAAASFAHVNAALGVAGGALASGSLTTAQAVLALLTGNMLAVLSRVLRQDIAFWIGIFPGRMVRSLFVWNLVTLVATMAATVCLAAIPVLWGW</sequence>
<protein>
    <recommendedName>
        <fullName evidence="4">Nucleoside recognition protein</fullName>
    </recommendedName>
</protein>
<keyword evidence="1" id="KW-0472">Membrane</keyword>